<name>A0A7J6MQ40_PERCH</name>
<reference evidence="7 8" key="1">
    <citation type="submission" date="2020-04" db="EMBL/GenBank/DDBJ databases">
        <title>Perkinsus chesapeaki whole genome sequence.</title>
        <authorList>
            <person name="Bogema D.R."/>
        </authorList>
    </citation>
    <scope>NUCLEOTIDE SEQUENCE [LARGE SCALE GENOMIC DNA]</scope>
    <source>
        <strain evidence="7">ATCC PRA-425</strain>
    </source>
</reference>
<dbReference type="InterPro" id="IPR044890">
    <property type="entry name" value="TMEM14_sf"/>
</dbReference>
<keyword evidence="8" id="KW-1185">Reference proteome</keyword>
<feature type="transmembrane region" description="Helical" evidence="6">
    <location>
        <begin position="241"/>
        <end position="272"/>
    </location>
</feature>
<keyword evidence="5 6" id="KW-0472">Membrane</keyword>
<evidence type="ECO:0000256" key="6">
    <source>
        <dbReference type="SAM" id="Phobius"/>
    </source>
</evidence>
<evidence type="ECO:0000256" key="2">
    <source>
        <dbReference type="ARBA" id="ARBA00007590"/>
    </source>
</evidence>
<keyword evidence="3 6" id="KW-0812">Transmembrane</keyword>
<gene>
    <name evidence="7" type="ORF">FOL47_010194</name>
</gene>
<dbReference type="Proteomes" id="UP000591131">
    <property type="component" value="Unassembled WGS sequence"/>
</dbReference>
<feature type="transmembrane region" description="Helical" evidence="6">
    <location>
        <begin position="278"/>
        <end position="300"/>
    </location>
</feature>
<dbReference type="PANTHER" id="PTHR12668">
    <property type="entry name" value="TRANSMEMBRANE PROTEIN 14, 15"/>
    <property type="match status" value="1"/>
</dbReference>
<evidence type="ECO:0000313" key="7">
    <source>
        <dbReference type="EMBL" id="KAF4673713.1"/>
    </source>
</evidence>
<keyword evidence="4 6" id="KW-1133">Transmembrane helix</keyword>
<comment type="similarity">
    <text evidence="2">Belongs to the TMEM14 family.</text>
</comment>
<protein>
    <recommendedName>
        <fullName evidence="9">Transmembrane protein 14</fullName>
    </recommendedName>
</protein>
<dbReference type="AlphaFoldDB" id="A0A7J6MQ40"/>
<dbReference type="GO" id="GO:0070453">
    <property type="term" value="P:regulation of heme biosynthetic process"/>
    <property type="evidence" value="ECO:0007669"/>
    <property type="project" value="TreeGrafter"/>
</dbReference>
<organism evidence="7 8">
    <name type="scientific">Perkinsus chesapeaki</name>
    <name type="common">Clam parasite</name>
    <name type="synonym">Perkinsus andrewsi</name>
    <dbReference type="NCBI Taxonomy" id="330153"/>
    <lineage>
        <taxon>Eukaryota</taxon>
        <taxon>Sar</taxon>
        <taxon>Alveolata</taxon>
        <taxon>Perkinsozoa</taxon>
        <taxon>Perkinsea</taxon>
        <taxon>Perkinsida</taxon>
        <taxon>Perkinsidae</taxon>
        <taxon>Perkinsus</taxon>
    </lineage>
</organism>
<evidence type="ECO:0000256" key="1">
    <source>
        <dbReference type="ARBA" id="ARBA00004370"/>
    </source>
</evidence>
<evidence type="ECO:0000313" key="8">
    <source>
        <dbReference type="Proteomes" id="UP000591131"/>
    </source>
</evidence>
<evidence type="ECO:0000256" key="3">
    <source>
        <dbReference type="ARBA" id="ARBA00022692"/>
    </source>
</evidence>
<dbReference type="Pfam" id="PF03647">
    <property type="entry name" value="Tmemb_14"/>
    <property type="match status" value="1"/>
</dbReference>
<comment type="caution">
    <text evidence="7">The sequence shown here is derived from an EMBL/GenBank/DDBJ whole genome shotgun (WGS) entry which is preliminary data.</text>
</comment>
<evidence type="ECO:0000256" key="4">
    <source>
        <dbReference type="ARBA" id="ARBA00022989"/>
    </source>
</evidence>
<dbReference type="GO" id="GO:0031966">
    <property type="term" value="C:mitochondrial membrane"/>
    <property type="evidence" value="ECO:0007669"/>
    <property type="project" value="TreeGrafter"/>
</dbReference>
<dbReference type="OrthoDB" id="5620at2759"/>
<proteinExistence type="inferred from homology"/>
<dbReference type="PANTHER" id="PTHR12668:SF43">
    <property type="entry name" value="TRANSMEMBRANE PROTEIN 14 HOMOLOG"/>
    <property type="match status" value="1"/>
</dbReference>
<sequence length="363" mass="40416">MNDRRRPCVPAGDEPPYYKKVVPYLPQWPHLHFKVHLTKGMSWMKGNGNKVVYEDRRNRLNEPTVAEQVRSILRLTEEDTNEVEMTKAEAVQPPSPQSVYFDFCEFPEDDVSPAPPGRVLEFNFHTWMKMKLDAEILLEIIATSTPPAATRRRSSLARTLSAPELDITPVQRLPWRCSVLQRVFRTRTGRPGIWKQLSHNGQIYTLTLPEFLPLFPSSKVSPGSMELLVRRERTEIRVDEVASVLMSSVTAATVANFLFSALLGVGGVVGYLQAGSRVSLIAGSLSCLAVGGVAVASRLFPQHRKGLQKTQLVLASLLTLFFVKRQQTGKFMPGGLMSLVGLTVSMVTAAALKSERSPDDKNE</sequence>
<dbReference type="Gene3D" id="1.10.10.1740">
    <property type="entry name" value="Transmembrane protein 14-like"/>
    <property type="match status" value="1"/>
</dbReference>
<evidence type="ECO:0000256" key="5">
    <source>
        <dbReference type="ARBA" id="ARBA00023136"/>
    </source>
</evidence>
<evidence type="ECO:0008006" key="9">
    <source>
        <dbReference type="Google" id="ProtNLM"/>
    </source>
</evidence>
<dbReference type="EMBL" id="JAAPAO010000077">
    <property type="protein sequence ID" value="KAF4673713.1"/>
    <property type="molecule type" value="Genomic_DNA"/>
</dbReference>
<dbReference type="InterPro" id="IPR005349">
    <property type="entry name" value="TMEM14"/>
</dbReference>
<accession>A0A7J6MQ40</accession>
<feature type="transmembrane region" description="Helical" evidence="6">
    <location>
        <begin position="334"/>
        <end position="352"/>
    </location>
</feature>
<comment type="subcellular location">
    <subcellularLocation>
        <location evidence="1">Membrane</location>
    </subcellularLocation>
</comment>